<evidence type="ECO:0000313" key="5">
    <source>
        <dbReference type="Proteomes" id="UP001438707"/>
    </source>
</evidence>
<dbReference type="PRINTS" id="PR00195">
    <property type="entry name" value="DYNAMIN"/>
</dbReference>
<dbReference type="InterPro" id="IPR001401">
    <property type="entry name" value="Dynamin_GTPase"/>
</dbReference>
<keyword evidence="5" id="KW-1185">Reference proteome</keyword>
<dbReference type="InterPro" id="IPR022812">
    <property type="entry name" value="Dynamin"/>
</dbReference>
<feature type="domain" description="Dynamin-type G" evidence="3">
    <location>
        <begin position="35"/>
        <end position="322"/>
    </location>
</feature>
<dbReference type="GO" id="GO:0005525">
    <property type="term" value="F:GTP binding"/>
    <property type="evidence" value="ECO:0007669"/>
    <property type="project" value="InterPro"/>
</dbReference>
<dbReference type="SMART" id="SM00053">
    <property type="entry name" value="DYNc"/>
    <property type="match status" value="1"/>
</dbReference>
<reference evidence="4 5" key="1">
    <citation type="journal article" date="2024" name="Nat. Commun.">
        <title>Phylogenomics reveals the evolutionary origins of lichenization in chlorophyte algae.</title>
        <authorList>
            <person name="Puginier C."/>
            <person name="Libourel C."/>
            <person name="Otte J."/>
            <person name="Skaloud P."/>
            <person name="Haon M."/>
            <person name="Grisel S."/>
            <person name="Petersen M."/>
            <person name="Berrin J.G."/>
            <person name="Delaux P.M."/>
            <person name="Dal Grande F."/>
            <person name="Keller J."/>
        </authorList>
    </citation>
    <scope>NUCLEOTIDE SEQUENCE [LARGE SCALE GENOMIC DNA]</scope>
    <source>
        <strain evidence="4 5">SAG 2145</strain>
    </source>
</reference>
<dbReference type="PANTHER" id="PTHR11566:SF169">
    <property type="entry name" value="DYNAMIN-LIKE PROTEIN C"/>
    <property type="match status" value="1"/>
</dbReference>
<dbReference type="PANTHER" id="PTHR11566">
    <property type="entry name" value="DYNAMIN"/>
    <property type="match status" value="1"/>
</dbReference>
<evidence type="ECO:0000256" key="1">
    <source>
        <dbReference type="SAM" id="Coils"/>
    </source>
</evidence>
<dbReference type="Gene3D" id="3.40.50.300">
    <property type="entry name" value="P-loop containing nucleotide triphosphate hydrolases"/>
    <property type="match status" value="1"/>
</dbReference>
<dbReference type="AlphaFoldDB" id="A0AAW1RF61"/>
<dbReference type="InterPro" id="IPR030381">
    <property type="entry name" value="G_DYNAMIN_dom"/>
</dbReference>
<sequence>MPAVSAEELYANETSRLRFEAFSRLQAAAVAFGEQLPIPEIVAIGGQSDGKSSLLEAFLGFRFNVREVEMGTRRPLIVQMVHDPTAEQPRCRLQEEDSEEYGPLIMPETAVSEAIREMTDRHLRTIGAPVSAKPIVMRAEFAYCPNLTIIDTPGFILKARKGEPDSTPDDILDMVKAQARPAHRLILFLQQSSVEWCSALWMHVVQEVDPNFQRTIVVASKFDNRLKEFAERWEVDRYLSASGYLHQNVKPFFVALPKDRAMVPSGEWRSQIQQVDAGILHHLRTEVAGGFDEERFGARVGFGNLKLFLEEELARRYRDASPTMLALLQERCESAAAQLMAAEAQLNAAEDVASLRRAAMQHVFAVARRVAALLDGATDPDPAQHGLTTEEERTASTSAQWPGGASNAKPPNAGLRLYGGAAFERCLAEFQEAALELGCPAVGKDKVANVLLPQRARGGADSALLAAQEIARSSAREVLSPLLDTACARLSAVLRRAFDIAVDSASQSAEGTPLQALRPYVAFHASLRGAYQSFVGQLEEQCRSLVQHHLEAATSSFAVSLLGGVDMEEEEEAAGVQHGDEENEPPDERSAAEEGIRRLDLREPLAESQMTVPETPSPDMAFLKGGGRRHGQNFAGRVLPRTTAPKGPSVGVRGAVPMGAAGSLTPGGTQTSLKGDFRAICLGSERLFARIRQAVAVQAAPATLRSAFLEPISQRLAGDLSLELFARRDEDVMGMFAASGAVAVLEASRETLARRVENLVKCKNEFQELARCL</sequence>
<keyword evidence="1" id="KW-0175">Coiled coil</keyword>
<dbReference type="GO" id="GO:0016020">
    <property type="term" value="C:membrane"/>
    <property type="evidence" value="ECO:0007669"/>
    <property type="project" value="TreeGrafter"/>
</dbReference>
<dbReference type="EMBL" id="JALJOS010000012">
    <property type="protein sequence ID" value="KAK9832229.1"/>
    <property type="molecule type" value="Genomic_DNA"/>
</dbReference>
<dbReference type="CDD" id="cd08771">
    <property type="entry name" value="DLP_1"/>
    <property type="match status" value="1"/>
</dbReference>
<feature type="region of interest" description="Disordered" evidence="2">
    <location>
        <begin position="377"/>
        <end position="407"/>
    </location>
</feature>
<dbReference type="SUPFAM" id="SSF52540">
    <property type="entry name" value="P-loop containing nucleoside triphosphate hydrolases"/>
    <property type="match status" value="1"/>
</dbReference>
<proteinExistence type="predicted"/>
<feature type="coiled-coil region" evidence="1">
    <location>
        <begin position="325"/>
        <end position="352"/>
    </location>
</feature>
<dbReference type="GO" id="GO:0008017">
    <property type="term" value="F:microtubule binding"/>
    <property type="evidence" value="ECO:0007669"/>
    <property type="project" value="TreeGrafter"/>
</dbReference>
<dbReference type="GO" id="GO:0003924">
    <property type="term" value="F:GTPase activity"/>
    <property type="evidence" value="ECO:0007669"/>
    <property type="project" value="InterPro"/>
</dbReference>
<comment type="caution">
    <text evidence="4">The sequence shown here is derived from an EMBL/GenBank/DDBJ whole genome shotgun (WGS) entry which is preliminary data.</text>
</comment>
<dbReference type="GO" id="GO:0005874">
    <property type="term" value="C:microtubule"/>
    <property type="evidence" value="ECO:0007669"/>
    <property type="project" value="TreeGrafter"/>
</dbReference>
<dbReference type="InterPro" id="IPR045063">
    <property type="entry name" value="Dynamin_N"/>
</dbReference>
<feature type="compositionally biased region" description="Basic and acidic residues" evidence="2">
    <location>
        <begin position="586"/>
        <end position="597"/>
    </location>
</feature>
<dbReference type="InterPro" id="IPR027417">
    <property type="entry name" value="P-loop_NTPase"/>
</dbReference>
<evidence type="ECO:0000313" key="4">
    <source>
        <dbReference type="EMBL" id="KAK9832229.1"/>
    </source>
</evidence>
<dbReference type="Pfam" id="PF00350">
    <property type="entry name" value="Dynamin_N"/>
    <property type="match status" value="1"/>
</dbReference>
<organism evidence="4 5">
    <name type="scientific">Apatococcus lobatus</name>
    <dbReference type="NCBI Taxonomy" id="904363"/>
    <lineage>
        <taxon>Eukaryota</taxon>
        <taxon>Viridiplantae</taxon>
        <taxon>Chlorophyta</taxon>
        <taxon>core chlorophytes</taxon>
        <taxon>Trebouxiophyceae</taxon>
        <taxon>Chlorellales</taxon>
        <taxon>Chlorellaceae</taxon>
        <taxon>Apatococcus</taxon>
    </lineage>
</organism>
<accession>A0AAW1RF61</accession>
<feature type="region of interest" description="Disordered" evidence="2">
    <location>
        <begin position="570"/>
        <end position="597"/>
    </location>
</feature>
<dbReference type="FunFam" id="3.40.50.300:FF:001030">
    <property type="entry name" value="Dynamin-related protein 5A"/>
    <property type="match status" value="1"/>
</dbReference>
<gene>
    <name evidence="4" type="ORF">WJX74_003725</name>
</gene>
<dbReference type="PROSITE" id="PS51718">
    <property type="entry name" value="G_DYNAMIN_2"/>
    <property type="match status" value="1"/>
</dbReference>
<evidence type="ECO:0000256" key="2">
    <source>
        <dbReference type="SAM" id="MobiDB-lite"/>
    </source>
</evidence>
<dbReference type="Proteomes" id="UP001438707">
    <property type="component" value="Unassembled WGS sequence"/>
</dbReference>
<evidence type="ECO:0000259" key="3">
    <source>
        <dbReference type="PROSITE" id="PS51718"/>
    </source>
</evidence>
<name>A0AAW1RF61_9CHLO</name>
<dbReference type="GO" id="GO:0005737">
    <property type="term" value="C:cytoplasm"/>
    <property type="evidence" value="ECO:0007669"/>
    <property type="project" value="TreeGrafter"/>
</dbReference>
<protein>
    <recommendedName>
        <fullName evidence="3">Dynamin-type G domain-containing protein</fullName>
    </recommendedName>
</protein>